<proteinExistence type="predicted"/>
<dbReference type="SUPFAM" id="SSF57845">
    <property type="entry name" value="B-box zinc-binding domain"/>
    <property type="match status" value="1"/>
</dbReference>
<dbReference type="Proteomes" id="UP000507470">
    <property type="component" value="Unassembled WGS sequence"/>
</dbReference>
<evidence type="ECO:0000259" key="2">
    <source>
        <dbReference type="PROSITE" id="PS50119"/>
    </source>
</evidence>
<organism evidence="3 4">
    <name type="scientific">Mytilus coruscus</name>
    <name type="common">Sea mussel</name>
    <dbReference type="NCBI Taxonomy" id="42192"/>
    <lineage>
        <taxon>Eukaryota</taxon>
        <taxon>Metazoa</taxon>
        <taxon>Spiralia</taxon>
        <taxon>Lophotrochozoa</taxon>
        <taxon>Mollusca</taxon>
        <taxon>Bivalvia</taxon>
        <taxon>Autobranchia</taxon>
        <taxon>Pteriomorphia</taxon>
        <taxon>Mytilida</taxon>
        <taxon>Mytiloidea</taxon>
        <taxon>Mytilidae</taxon>
        <taxon>Mytilinae</taxon>
        <taxon>Mytilus</taxon>
    </lineage>
</organism>
<evidence type="ECO:0000313" key="4">
    <source>
        <dbReference type="Proteomes" id="UP000507470"/>
    </source>
</evidence>
<dbReference type="GO" id="GO:0008270">
    <property type="term" value="F:zinc ion binding"/>
    <property type="evidence" value="ECO:0007669"/>
    <property type="project" value="UniProtKB-KW"/>
</dbReference>
<name>A0A6J8ETL9_MYTCO</name>
<keyword evidence="1" id="KW-0862">Zinc</keyword>
<keyword evidence="1" id="KW-0479">Metal-binding</keyword>
<evidence type="ECO:0000256" key="1">
    <source>
        <dbReference type="PROSITE-ProRule" id="PRU00024"/>
    </source>
</evidence>
<evidence type="ECO:0000313" key="3">
    <source>
        <dbReference type="EMBL" id="CAC5423979.1"/>
    </source>
</evidence>
<accession>A0A6J8ETL9</accession>
<feature type="domain" description="B box-type" evidence="2">
    <location>
        <begin position="5"/>
        <end position="55"/>
    </location>
</feature>
<reference evidence="3 4" key="1">
    <citation type="submission" date="2020-06" db="EMBL/GenBank/DDBJ databases">
        <authorList>
            <person name="Li R."/>
            <person name="Bekaert M."/>
        </authorList>
    </citation>
    <scope>NUCLEOTIDE SEQUENCE [LARGE SCALE GENOMIC DNA]</scope>
    <source>
        <strain evidence="4">wild</strain>
    </source>
</reference>
<keyword evidence="1" id="KW-0863">Zinc-finger</keyword>
<dbReference type="OrthoDB" id="6134495at2759"/>
<sequence length="355" mass="40189">MASMSPNMYCGNCSRKSRSTKAVKYCTDCGDLLCTECLDVHGNIQACAFHHIIDINAVDGKVFNISKSCRIHSDMVLEYFCSDHDALCCRSCMASAHRSCDKLLPIEVAAKGIKSTTMYEEIVNDVKTLNSAVNELEEKKRKNISTLNDSKVIVQQDMKKLKEIFQKSIHDLETAVKFKVEKNHSILSEKAKVELQNICYRRQNVQNISEQFESASKHCSESQTFMLIHNIKEELNCQANHFQELGSSQKDVSLSFKESNLLSVVTSFGTVEIKEVALEVQNKPFKVLQAQNLQQQRKIPTQFKFNIKFEVRDARGVDIGVTKDNMLFLCNTGSILYVMSDKGRQLATLQMDGRQ</sequence>
<protein>
    <recommendedName>
        <fullName evidence="2">B box-type domain-containing protein</fullName>
    </recommendedName>
</protein>
<dbReference type="CDD" id="cd19757">
    <property type="entry name" value="Bbox1"/>
    <property type="match status" value="1"/>
</dbReference>
<dbReference type="InterPro" id="IPR047153">
    <property type="entry name" value="TRIM45/56/19-like"/>
</dbReference>
<dbReference type="PANTHER" id="PTHR25462:SF296">
    <property type="entry name" value="MEIOTIC P26, ISOFORM F"/>
    <property type="match status" value="1"/>
</dbReference>
<dbReference type="Pfam" id="PF00643">
    <property type="entry name" value="zf-B_box"/>
    <property type="match status" value="1"/>
</dbReference>
<gene>
    <name evidence="3" type="ORF">MCOR_55935</name>
</gene>
<dbReference type="InterPro" id="IPR000315">
    <property type="entry name" value="Znf_B-box"/>
</dbReference>
<dbReference type="Gene3D" id="3.30.160.60">
    <property type="entry name" value="Classic Zinc Finger"/>
    <property type="match status" value="1"/>
</dbReference>
<dbReference type="AlphaFoldDB" id="A0A6J8ETL9"/>
<keyword evidence="4" id="KW-1185">Reference proteome</keyword>
<dbReference type="PANTHER" id="PTHR25462">
    <property type="entry name" value="BONUS, ISOFORM C-RELATED"/>
    <property type="match status" value="1"/>
</dbReference>
<dbReference type="PROSITE" id="PS50119">
    <property type="entry name" value="ZF_BBOX"/>
    <property type="match status" value="1"/>
</dbReference>
<dbReference type="EMBL" id="CACVKT020009941">
    <property type="protein sequence ID" value="CAC5423979.1"/>
    <property type="molecule type" value="Genomic_DNA"/>
</dbReference>